<dbReference type="SUPFAM" id="SSF102114">
    <property type="entry name" value="Radical SAM enzymes"/>
    <property type="match status" value="1"/>
</dbReference>
<dbReference type="Pfam" id="PF04055">
    <property type="entry name" value="Radical_SAM"/>
    <property type="match status" value="1"/>
</dbReference>
<keyword evidence="8" id="KW-1185">Reference proteome</keyword>
<evidence type="ECO:0000313" key="7">
    <source>
        <dbReference type="EMBL" id="MDA3733085.1"/>
    </source>
</evidence>
<keyword evidence="2 5" id="KW-0479">Metal-binding</keyword>
<dbReference type="GO" id="GO:0051536">
    <property type="term" value="F:iron-sulfur cluster binding"/>
    <property type="evidence" value="ECO:0007669"/>
    <property type="project" value="UniProtKB-KW"/>
</dbReference>
<evidence type="ECO:0000256" key="4">
    <source>
        <dbReference type="ARBA" id="ARBA00023014"/>
    </source>
</evidence>
<dbReference type="InterPro" id="IPR013785">
    <property type="entry name" value="Aldolase_TIM"/>
</dbReference>
<keyword evidence="4 5" id="KW-0411">Iron-sulfur</keyword>
<evidence type="ECO:0000256" key="3">
    <source>
        <dbReference type="ARBA" id="ARBA00023004"/>
    </source>
</evidence>
<dbReference type="PANTHER" id="PTHR43075:SF1">
    <property type="entry name" value="FORMATE LYASE ACTIVATING ENZYME, PUTATIVE (AFU_ORTHOLOGUE AFUA_2G15630)-RELATED"/>
    <property type="match status" value="1"/>
</dbReference>
<dbReference type="PIRSF" id="PIRSF004869">
    <property type="entry name" value="PflX_prd"/>
    <property type="match status" value="1"/>
</dbReference>
<keyword evidence="1 5" id="KW-0949">S-adenosyl-L-methionine</keyword>
<feature type="domain" description="Radical SAM core" evidence="6">
    <location>
        <begin position="58"/>
        <end position="218"/>
    </location>
</feature>
<dbReference type="PANTHER" id="PTHR43075">
    <property type="entry name" value="FORMATE LYASE ACTIVATING ENZYME, PUTATIVE (AFU_ORTHOLOGUE AFUA_2G15630)-RELATED"/>
    <property type="match status" value="1"/>
</dbReference>
<dbReference type="EMBL" id="JAQIFT010000059">
    <property type="protein sequence ID" value="MDA3733085.1"/>
    <property type="molecule type" value="Genomic_DNA"/>
</dbReference>
<organism evidence="7 8">
    <name type="scientific">Holtiella tumoricola</name>
    <dbReference type="NCBI Taxonomy" id="3018743"/>
    <lineage>
        <taxon>Bacteria</taxon>
        <taxon>Bacillati</taxon>
        <taxon>Bacillota</taxon>
        <taxon>Clostridia</taxon>
        <taxon>Lachnospirales</taxon>
        <taxon>Cellulosilyticaceae</taxon>
        <taxon>Holtiella</taxon>
    </lineage>
</organism>
<reference evidence="7" key="1">
    <citation type="journal article" date="2023" name="Int. J. Syst. Evol. Microbiol.">
        <title>&lt;i&gt;Holtiella tumoricola&lt;/i&gt; gen. nov. sp. nov., isolated from a human clinical sample.</title>
        <authorList>
            <person name="Allen-Vercoe E."/>
            <person name="Daigneault M.C."/>
            <person name="Vancuren S.J."/>
            <person name="Cochrane K."/>
            <person name="O'Neal L.L."/>
            <person name="Sankaranarayanan K."/>
            <person name="Lawson P.A."/>
        </authorList>
    </citation>
    <scope>NUCLEOTIDE SEQUENCE</scope>
    <source>
        <strain evidence="7">CC70A</strain>
    </source>
</reference>
<name>A0AA42J250_9FIRM</name>
<dbReference type="Gene3D" id="3.20.20.70">
    <property type="entry name" value="Aldolase class I"/>
    <property type="match status" value="1"/>
</dbReference>
<comment type="cofactor">
    <cofactor evidence="5">
        <name>[4Fe-4S] cluster</name>
        <dbReference type="ChEBI" id="CHEBI:49883"/>
    </cofactor>
    <text evidence="5">Binds 1 [4Fe-4S] cluster. The cluster is coordinated with 3 cysteines and an exchangeable S-adenosyl-L-methionine.</text>
</comment>
<feature type="binding site" evidence="5">
    <location>
        <position position="69"/>
    </location>
    <ligand>
        <name>[4Fe-4S] cluster</name>
        <dbReference type="ChEBI" id="CHEBI:49883"/>
        <note>4Fe-4S-S-AdoMet</note>
    </ligand>
</feature>
<sequence>MLEKLQACKLCPRACGVNRLEGQLGFCKADSKVYIARAALHYWEEPCISGEKGSGTVFFSHCTLKCVFCQNHEISTVGKGKGITIERLAQIFIELQEQGALNINLVTPTHYVPQIIEALKQAKSKGLHLPIIYNSSGYERVETLKLLEGSIDVYLPDFKYFKESYAQKYSSAPGYKTYASEALEEMVRQVGKARFNEEGVIQKGVIVRHLMLPGLLFDSKKIIETLYHTYGDKIFISIMNQYTPLPHVSQYPELNRSLSPAHYDYLVDYAIELGVENGFIQEGETNKESFIPPFNEEGVEPF</sequence>
<proteinExistence type="predicted"/>
<dbReference type="InterPro" id="IPR016431">
    <property type="entry name" value="Pyrv-formate_lyase-activ_prd"/>
</dbReference>
<evidence type="ECO:0000256" key="2">
    <source>
        <dbReference type="ARBA" id="ARBA00022723"/>
    </source>
</evidence>
<protein>
    <submittedName>
        <fullName evidence="7">Radical SAM protein</fullName>
    </submittedName>
</protein>
<comment type="caution">
    <text evidence="7">The sequence shown here is derived from an EMBL/GenBank/DDBJ whole genome shotgun (WGS) entry which is preliminary data.</text>
</comment>
<dbReference type="InterPro" id="IPR040085">
    <property type="entry name" value="MJ0674-like"/>
</dbReference>
<dbReference type="InterPro" id="IPR007197">
    <property type="entry name" value="rSAM"/>
</dbReference>
<dbReference type="RefSeq" id="WP_271012995.1">
    <property type="nucleotide sequence ID" value="NZ_JAQIFT010000059.1"/>
</dbReference>
<dbReference type="InterPro" id="IPR058240">
    <property type="entry name" value="rSAM_sf"/>
</dbReference>
<dbReference type="Proteomes" id="UP001169242">
    <property type="component" value="Unassembled WGS sequence"/>
</dbReference>
<dbReference type="CDD" id="cd01335">
    <property type="entry name" value="Radical_SAM"/>
    <property type="match status" value="1"/>
</dbReference>
<dbReference type="GO" id="GO:0003824">
    <property type="term" value="F:catalytic activity"/>
    <property type="evidence" value="ECO:0007669"/>
    <property type="project" value="InterPro"/>
</dbReference>
<dbReference type="GO" id="GO:0046872">
    <property type="term" value="F:metal ion binding"/>
    <property type="evidence" value="ECO:0007669"/>
    <property type="project" value="UniProtKB-KW"/>
</dbReference>
<dbReference type="SFLD" id="SFLDG01099">
    <property type="entry name" value="Uncharacterised_Radical_SAM_Su"/>
    <property type="match status" value="1"/>
</dbReference>
<evidence type="ECO:0000256" key="1">
    <source>
        <dbReference type="ARBA" id="ARBA00022691"/>
    </source>
</evidence>
<dbReference type="AlphaFoldDB" id="A0AA42J250"/>
<feature type="binding site" evidence="5">
    <location>
        <position position="66"/>
    </location>
    <ligand>
        <name>[4Fe-4S] cluster</name>
        <dbReference type="ChEBI" id="CHEBI:49883"/>
        <note>4Fe-4S-S-AdoMet</note>
    </ligand>
</feature>
<gene>
    <name evidence="7" type="ORF">PBV87_16535</name>
</gene>
<evidence type="ECO:0000313" key="8">
    <source>
        <dbReference type="Proteomes" id="UP001169242"/>
    </source>
</evidence>
<evidence type="ECO:0000256" key="5">
    <source>
        <dbReference type="PIRSR" id="PIRSR004869-50"/>
    </source>
</evidence>
<dbReference type="SFLD" id="SFLDS00029">
    <property type="entry name" value="Radical_SAM"/>
    <property type="match status" value="1"/>
</dbReference>
<accession>A0AA42J250</accession>
<evidence type="ECO:0000259" key="6">
    <source>
        <dbReference type="Pfam" id="PF04055"/>
    </source>
</evidence>
<feature type="binding site" evidence="5">
    <location>
        <position position="62"/>
    </location>
    <ligand>
        <name>[4Fe-4S] cluster</name>
        <dbReference type="ChEBI" id="CHEBI:49883"/>
        <note>4Fe-4S-S-AdoMet</note>
    </ligand>
</feature>
<keyword evidence="3 5" id="KW-0408">Iron</keyword>